<keyword evidence="2" id="KW-0732">Signal</keyword>
<evidence type="ECO:0000256" key="1">
    <source>
        <dbReference type="ARBA" id="ARBA00005705"/>
    </source>
</evidence>
<dbReference type="GO" id="GO:0006508">
    <property type="term" value="P:proteolysis"/>
    <property type="evidence" value="ECO:0007669"/>
    <property type="project" value="InterPro"/>
</dbReference>
<dbReference type="PANTHER" id="PTHR12994">
    <property type="entry name" value="SECERNIN"/>
    <property type="match status" value="1"/>
</dbReference>
<sequence>MLTAKLLPLLALAGRAAACTTVAVGKAATVDGSVMCSHTNDGEGMSDPRMIRIPASEWPTGTMRKVFFNPEDYPRYVGTDRATTAVPEYLPQNQIGGYMAPFEPMPGCEIPQVPHTYQYYEDAYGAHNEKQLGIAESTCSGIFGAAPRGQNVTADGKIVVGKACWSIDSLSQIAMERHSRARDAIRDIGRLAEQTGFYGAGLFEGGAESLLITDVDEAWIFHILPSEPADGEEYSSAIWAAQRIPDDSYAAVTNAFIIRDIDRDSDPDTGDFLFSESVFTTARRHRWWSEESGEPLDFTATFSDGEYANKYYSGRRLWGVFNYFSPSLNVPAEYLEYRYSKPYPVTAKPDALISVADIAAVNRLYYIGTNYSQAGSGYNAEMPDEGGAPPSLRAGVELGYPGGPWGSPDHVAGNNNTAMPSGANQYGIAGNWERTIGLYRTSESYISQSRKNLPDECGGVLWYGPYSATYTVTNGTHMQLDKDTMFWANRYVGNYVQLKWWAMIEDVRAFQNEQMQHHLALQARVDTACQAAHAGGRRPLFSSMPSDDPLHAYYTNAERVTRETWNLADHLMFKYADGQLHPTDTRFGTLTPPRAYGSFGDTVPGSVSVIDKPGYDGAWLETVGFPEGPPPPPNCTELAQRYNRPICGHVAPPNGPFREWLQLKEFAVVTGLACAYKGDAAAATNNCH</sequence>
<dbReference type="STRING" id="2903.R1F7I8"/>
<dbReference type="EnsemblProtists" id="EOD29209">
    <property type="protein sequence ID" value="EOD29209"/>
    <property type="gene ID" value="EMIHUDRAFT_449816"/>
</dbReference>
<dbReference type="Pfam" id="PF03577">
    <property type="entry name" value="Peptidase_C69"/>
    <property type="match status" value="1"/>
</dbReference>
<feature type="signal peptide" evidence="2">
    <location>
        <begin position="1"/>
        <end position="18"/>
    </location>
</feature>
<dbReference type="InterPro" id="IPR005322">
    <property type="entry name" value="Peptidase_C69"/>
</dbReference>
<dbReference type="GO" id="GO:0016805">
    <property type="term" value="F:dipeptidase activity"/>
    <property type="evidence" value="ECO:0007669"/>
    <property type="project" value="InterPro"/>
</dbReference>
<evidence type="ECO:0008006" key="5">
    <source>
        <dbReference type="Google" id="ProtNLM"/>
    </source>
</evidence>
<accession>A0A0D3K0C4</accession>
<reference evidence="3" key="2">
    <citation type="submission" date="2024-10" db="UniProtKB">
        <authorList>
            <consortium name="EnsemblProtists"/>
        </authorList>
    </citation>
    <scope>IDENTIFICATION</scope>
</reference>
<reference evidence="4" key="1">
    <citation type="journal article" date="2013" name="Nature">
        <title>Pan genome of the phytoplankton Emiliania underpins its global distribution.</title>
        <authorList>
            <person name="Read B.A."/>
            <person name="Kegel J."/>
            <person name="Klute M.J."/>
            <person name="Kuo A."/>
            <person name="Lefebvre S.C."/>
            <person name="Maumus F."/>
            <person name="Mayer C."/>
            <person name="Miller J."/>
            <person name="Monier A."/>
            <person name="Salamov A."/>
            <person name="Young J."/>
            <person name="Aguilar M."/>
            <person name="Claverie J.M."/>
            <person name="Frickenhaus S."/>
            <person name="Gonzalez K."/>
            <person name="Herman E.K."/>
            <person name="Lin Y.C."/>
            <person name="Napier J."/>
            <person name="Ogata H."/>
            <person name="Sarno A.F."/>
            <person name="Shmutz J."/>
            <person name="Schroeder D."/>
            <person name="de Vargas C."/>
            <person name="Verret F."/>
            <person name="von Dassow P."/>
            <person name="Valentin K."/>
            <person name="Van de Peer Y."/>
            <person name="Wheeler G."/>
            <person name="Dacks J.B."/>
            <person name="Delwiche C.F."/>
            <person name="Dyhrman S.T."/>
            <person name="Glockner G."/>
            <person name="John U."/>
            <person name="Richards T."/>
            <person name="Worden A.Z."/>
            <person name="Zhang X."/>
            <person name="Grigoriev I.V."/>
            <person name="Allen A.E."/>
            <person name="Bidle K."/>
            <person name="Borodovsky M."/>
            <person name="Bowler C."/>
            <person name="Brownlee C."/>
            <person name="Cock J.M."/>
            <person name="Elias M."/>
            <person name="Gladyshev V.N."/>
            <person name="Groth M."/>
            <person name="Guda C."/>
            <person name="Hadaegh A."/>
            <person name="Iglesias-Rodriguez M.D."/>
            <person name="Jenkins J."/>
            <person name="Jones B.M."/>
            <person name="Lawson T."/>
            <person name="Leese F."/>
            <person name="Lindquist E."/>
            <person name="Lobanov A."/>
            <person name="Lomsadze A."/>
            <person name="Malik S.B."/>
            <person name="Marsh M.E."/>
            <person name="Mackinder L."/>
            <person name="Mock T."/>
            <person name="Mueller-Roeber B."/>
            <person name="Pagarete A."/>
            <person name="Parker M."/>
            <person name="Probert I."/>
            <person name="Quesneville H."/>
            <person name="Raines C."/>
            <person name="Rensing S.A."/>
            <person name="Riano-Pachon D.M."/>
            <person name="Richier S."/>
            <person name="Rokitta S."/>
            <person name="Shiraiwa Y."/>
            <person name="Soanes D.M."/>
            <person name="van der Giezen M."/>
            <person name="Wahlund T.M."/>
            <person name="Williams B."/>
            <person name="Wilson W."/>
            <person name="Wolfe G."/>
            <person name="Wurch L.L."/>
        </authorList>
    </citation>
    <scope>NUCLEOTIDE SEQUENCE</scope>
</reference>
<dbReference type="PANTHER" id="PTHR12994:SF17">
    <property type="entry name" value="LD30995P"/>
    <property type="match status" value="1"/>
</dbReference>
<dbReference type="GeneID" id="19046558"/>
<dbReference type="Proteomes" id="UP000013827">
    <property type="component" value="Unassembled WGS sequence"/>
</dbReference>
<dbReference type="GO" id="GO:0070004">
    <property type="term" value="F:cysteine-type exopeptidase activity"/>
    <property type="evidence" value="ECO:0007669"/>
    <property type="project" value="InterPro"/>
</dbReference>
<feature type="chain" id="PRO_5044244385" description="Dipeptidase" evidence="2">
    <location>
        <begin position="19"/>
        <end position="688"/>
    </location>
</feature>
<dbReference type="PaxDb" id="2903-EOD29209"/>
<comment type="similarity">
    <text evidence="1">Belongs to the peptidase C69 family. Secernin subfamily.</text>
</comment>
<evidence type="ECO:0000256" key="2">
    <source>
        <dbReference type="SAM" id="SignalP"/>
    </source>
</evidence>
<proteinExistence type="inferred from homology"/>
<dbReference type="HOGENOM" id="CLU_014823_3_0_1"/>
<name>A0A0D3K0C4_EMIH1</name>
<dbReference type="RefSeq" id="XP_005781638.1">
    <property type="nucleotide sequence ID" value="XM_005781581.1"/>
</dbReference>
<organism evidence="3 4">
    <name type="scientific">Emiliania huxleyi (strain CCMP1516)</name>
    <dbReference type="NCBI Taxonomy" id="280463"/>
    <lineage>
        <taxon>Eukaryota</taxon>
        <taxon>Haptista</taxon>
        <taxon>Haptophyta</taxon>
        <taxon>Prymnesiophyceae</taxon>
        <taxon>Isochrysidales</taxon>
        <taxon>Noelaerhabdaceae</taxon>
        <taxon>Emiliania</taxon>
    </lineage>
</organism>
<dbReference type="AlphaFoldDB" id="A0A0D3K0C4"/>
<dbReference type="eggNOG" id="ENOG502QR8T">
    <property type="taxonomic scope" value="Eukaryota"/>
</dbReference>
<protein>
    <recommendedName>
        <fullName evidence="5">Dipeptidase</fullName>
    </recommendedName>
</protein>
<keyword evidence="4" id="KW-1185">Reference proteome</keyword>
<evidence type="ECO:0000313" key="4">
    <source>
        <dbReference type="Proteomes" id="UP000013827"/>
    </source>
</evidence>
<dbReference type="KEGG" id="ehx:EMIHUDRAFT_449816"/>
<evidence type="ECO:0000313" key="3">
    <source>
        <dbReference type="EnsemblProtists" id="EOD29209"/>
    </source>
</evidence>